<proteinExistence type="predicted"/>
<evidence type="ECO:0000313" key="1">
    <source>
        <dbReference type="EMBL" id="KAL0470866.1"/>
    </source>
</evidence>
<reference evidence="1 2" key="1">
    <citation type="submission" date="2023-09" db="EMBL/GenBank/DDBJ databases">
        <title>Multi-omics analysis of a traditional fermented food reveals byproduct-associated fungal strains for waste-to-food upcycling.</title>
        <authorList>
            <consortium name="Lawrence Berkeley National Laboratory"/>
            <person name="Rekdal V.M."/>
            <person name="Villalobos-Escobedo J.M."/>
            <person name="Rodriguez-Valeron N."/>
            <person name="Garcia M.O."/>
            <person name="Vasquez D.P."/>
            <person name="Damayanti I."/>
            <person name="Sorensen P.M."/>
            <person name="Baidoo E.E."/>
            <person name="De Carvalho A.C."/>
            <person name="Riley R."/>
            <person name="Lipzen A."/>
            <person name="He G."/>
            <person name="Yan M."/>
            <person name="Haridas S."/>
            <person name="Daum C."/>
            <person name="Yoshinaga Y."/>
            <person name="Ng V."/>
            <person name="Grigoriev I.V."/>
            <person name="Munk R."/>
            <person name="Nuraida L."/>
            <person name="Wijaya C.H."/>
            <person name="Morales P.-C."/>
            <person name="Keasling J.D."/>
        </authorList>
    </citation>
    <scope>NUCLEOTIDE SEQUENCE [LARGE SCALE GENOMIC DNA]</scope>
    <source>
        <strain evidence="1 2">FGSC 2613</strain>
    </source>
</reference>
<dbReference type="Proteomes" id="UP001451303">
    <property type="component" value="Unassembled WGS sequence"/>
</dbReference>
<dbReference type="EMBL" id="JAVLET010000004">
    <property type="protein sequence ID" value="KAL0470866.1"/>
    <property type="molecule type" value="Genomic_DNA"/>
</dbReference>
<evidence type="ECO:0000313" key="2">
    <source>
        <dbReference type="Proteomes" id="UP001451303"/>
    </source>
</evidence>
<sequence length="304" mass="33864">MASTTPGGAIHGYLGAQSVEAGVAEEDSVSTLDVSMMVWGRRALAPVCWTGDLSEWRSTESTGPRPHRKRFRVVGVVQWASERRRKESSCCNGPHLPMERRDTKWSGDRLHSLAGSHKATLAVLNPIQRSYGRRGEAIGPHCSQAGSLLPDFIPNNNINPIYDHEAPSRTRRAFHQHGIKRFLNCQKAHRTSLKSFCAPDSYNRSLYIRLNSEYCTVCTTAGRRATLQGHHPERSLVGRNRGNSESALRNKSPSFFRAFWKLFGQTAIKGTLTRSVARQPDIHGASVEAHAVQKAPWYDYCGTL</sequence>
<accession>A0ABR3DDX5</accession>
<name>A0ABR3DDX5_NEUIN</name>
<gene>
    <name evidence="1" type="ORF">QR685DRAFT_587921</name>
</gene>
<organism evidence="1 2">
    <name type="scientific">Neurospora intermedia</name>
    <dbReference type="NCBI Taxonomy" id="5142"/>
    <lineage>
        <taxon>Eukaryota</taxon>
        <taxon>Fungi</taxon>
        <taxon>Dikarya</taxon>
        <taxon>Ascomycota</taxon>
        <taxon>Pezizomycotina</taxon>
        <taxon>Sordariomycetes</taxon>
        <taxon>Sordariomycetidae</taxon>
        <taxon>Sordariales</taxon>
        <taxon>Sordariaceae</taxon>
        <taxon>Neurospora</taxon>
    </lineage>
</organism>
<keyword evidence="2" id="KW-1185">Reference proteome</keyword>
<comment type="caution">
    <text evidence="1">The sequence shown here is derived from an EMBL/GenBank/DDBJ whole genome shotgun (WGS) entry which is preliminary data.</text>
</comment>
<protein>
    <submittedName>
        <fullName evidence="1">Uncharacterized protein</fullName>
    </submittedName>
</protein>